<dbReference type="InterPro" id="IPR004358">
    <property type="entry name" value="Sig_transdc_His_kin-like_C"/>
</dbReference>
<keyword evidence="19" id="KW-1185">Reference proteome</keyword>
<proteinExistence type="predicted"/>
<dbReference type="InterPro" id="IPR005467">
    <property type="entry name" value="His_kinase_dom"/>
</dbReference>
<dbReference type="PRINTS" id="PR00344">
    <property type="entry name" value="BCTRLSENSOR"/>
</dbReference>
<dbReference type="InterPro" id="IPR011990">
    <property type="entry name" value="TPR-like_helical_dom_sf"/>
</dbReference>
<evidence type="ECO:0000256" key="5">
    <source>
        <dbReference type="ARBA" id="ARBA00017322"/>
    </source>
</evidence>
<keyword evidence="12" id="KW-0902">Two-component regulatory system</keyword>
<keyword evidence="6" id="KW-0004">4Fe-4S</keyword>
<feature type="transmembrane region" description="Helical" evidence="16">
    <location>
        <begin position="412"/>
        <end position="433"/>
    </location>
</feature>
<dbReference type="EC" id="2.7.13.3" evidence="4"/>
<dbReference type="Gene3D" id="1.25.40.10">
    <property type="entry name" value="Tetratricopeptide repeat domain"/>
    <property type="match status" value="1"/>
</dbReference>
<comment type="caution">
    <text evidence="18">The sequence shown here is derived from an EMBL/GenBank/DDBJ whole genome shotgun (WGS) entry which is preliminary data.</text>
</comment>
<dbReference type="Pfam" id="PF02518">
    <property type="entry name" value="HATPase_c"/>
    <property type="match status" value="1"/>
</dbReference>
<dbReference type="CDD" id="cd16917">
    <property type="entry name" value="HATPase_UhpB-NarQ-NarX-like"/>
    <property type="match status" value="1"/>
</dbReference>
<keyword evidence="9" id="KW-0479">Metal-binding</keyword>
<evidence type="ECO:0000256" key="4">
    <source>
        <dbReference type="ARBA" id="ARBA00012438"/>
    </source>
</evidence>
<name>A0ABT6XTF2_9FLAO</name>
<evidence type="ECO:0000256" key="2">
    <source>
        <dbReference type="ARBA" id="ARBA00001966"/>
    </source>
</evidence>
<sequence length="663" mass="76839">MKKILTITIVFFVQFAIGQRFNTLYDDDKFIDSLLVLIKTAKSDSIKASNSFKLAELYRRNKDIKKFYYFLRIGNQNAKKYPFLKDCSNYHSSFLYLIQRDVDTFLEKITKANEDLVKYDNTESYVLRASIAINLSIINQIRQNDKEAIRILVKEGIPLARKGKDYEQLAVMYENLGIIFMNNSDRERAANYFKQSILFLDKASKSSYSLEESKVECYIMAAENYIHLNEFSRAGKLLDDAYKILINHPRNNLFPIYYYPKGLYYFKIRAYDSALINYEKGIKQSILHRDTLSLNRLVFSKVRVFNASGKYSQAKDVMLALLKDGDLFTEDKKKLFKELGWTYEKLEDFEKANYYNKKYILLADSLNQSNTRIKISELEAKFNKSENENRIRQLNAQNEKSLLMAQNSRLKYVVFISISIILLVLLIFISLHFRNKHKLAQERDLMNRQKIHALERQKEIDVMRAMIDGEELERKRMARELHDGIGSKLSALKIALDRLGYLETDQQKLLNINTLLSSSITEVRQISYNLVPESLLRLGLDNALGDLCHLLYSDDVRIEYQSFGIEQDMAASKQLNIYRIVQELVNNALKHSNCSEILVSCSQTNSLFFISVEDNGIGFSWDELVEGKGLGLKNLESRVKLLNGTMNVDSGKNGTTFNIELLI</sequence>
<evidence type="ECO:0000256" key="11">
    <source>
        <dbReference type="ARBA" id="ARBA00023004"/>
    </source>
</evidence>
<evidence type="ECO:0000256" key="15">
    <source>
        <dbReference type="ARBA" id="ARBA00030800"/>
    </source>
</evidence>
<keyword evidence="16" id="KW-1133">Transmembrane helix</keyword>
<dbReference type="EMBL" id="JASGBP010000007">
    <property type="protein sequence ID" value="MDI9257884.1"/>
    <property type="molecule type" value="Genomic_DNA"/>
</dbReference>
<evidence type="ECO:0000256" key="9">
    <source>
        <dbReference type="ARBA" id="ARBA00022723"/>
    </source>
</evidence>
<evidence type="ECO:0000256" key="12">
    <source>
        <dbReference type="ARBA" id="ARBA00023012"/>
    </source>
</evidence>
<reference evidence="18 19" key="1">
    <citation type="submission" date="2023-05" db="EMBL/GenBank/DDBJ databases">
        <title>Flavobacterium sedimenti sp. nov., isolated from the sediment.</title>
        <authorList>
            <person name="Wu N."/>
        </authorList>
    </citation>
    <scope>NUCLEOTIDE SEQUENCE [LARGE SCALE GENOMIC DNA]</scope>
    <source>
        <strain evidence="18 19">YZ-48</strain>
    </source>
</reference>
<evidence type="ECO:0000256" key="7">
    <source>
        <dbReference type="ARBA" id="ARBA00022490"/>
    </source>
</evidence>
<accession>A0ABT6XTF2</accession>
<evidence type="ECO:0000256" key="3">
    <source>
        <dbReference type="ARBA" id="ARBA00004496"/>
    </source>
</evidence>
<dbReference type="Pfam" id="PF07730">
    <property type="entry name" value="HisKA_3"/>
    <property type="match status" value="1"/>
</dbReference>
<keyword evidence="7" id="KW-0963">Cytoplasm</keyword>
<comment type="catalytic activity">
    <reaction evidence="1">
        <text>ATP + protein L-histidine = ADP + protein N-phospho-L-histidine.</text>
        <dbReference type="EC" id="2.7.13.3"/>
    </reaction>
</comment>
<comment type="subcellular location">
    <subcellularLocation>
        <location evidence="3">Cytoplasm</location>
    </subcellularLocation>
</comment>
<dbReference type="SUPFAM" id="SSF48452">
    <property type="entry name" value="TPR-like"/>
    <property type="match status" value="1"/>
</dbReference>
<comment type="cofactor">
    <cofactor evidence="2">
        <name>[4Fe-4S] cluster</name>
        <dbReference type="ChEBI" id="CHEBI:49883"/>
    </cofactor>
</comment>
<keyword evidence="16" id="KW-0812">Transmembrane</keyword>
<dbReference type="SUPFAM" id="SSF55874">
    <property type="entry name" value="ATPase domain of HSP90 chaperone/DNA topoisomerase II/histidine kinase"/>
    <property type="match status" value="1"/>
</dbReference>
<evidence type="ECO:0000256" key="8">
    <source>
        <dbReference type="ARBA" id="ARBA00022679"/>
    </source>
</evidence>
<evidence type="ECO:0000256" key="13">
    <source>
        <dbReference type="ARBA" id="ARBA00023014"/>
    </source>
</evidence>
<evidence type="ECO:0000313" key="18">
    <source>
        <dbReference type="EMBL" id="MDI9257884.1"/>
    </source>
</evidence>
<dbReference type="Gene3D" id="3.30.565.10">
    <property type="entry name" value="Histidine kinase-like ATPase, C-terminal domain"/>
    <property type="match status" value="1"/>
</dbReference>
<keyword evidence="11" id="KW-0408">Iron</keyword>
<keyword evidence="8" id="KW-0808">Transferase</keyword>
<protein>
    <recommendedName>
        <fullName evidence="5">Oxygen sensor histidine kinase NreB</fullName>
        <ecNumber evidence="4">2.7.13.3</ecNumber>
    </recommendedName>
    <alternativeName>
        <fullName evidence="15">Nitrogen regulation protein B</fullName>
    </alternativeName>
</protein>
<evidence type="ECO:0000256" key="6">
    <source>
        <dbReference type="ARBA" id="ARBA00022485"/>
    </source>
</evidence>
<dbReference type="RefSeq" id="WP_283239561.1">
    <property type="nucleotide sequence ID" value="NZ_JASGBP010000007.1"/>
</dbReference>
<evidence type="ECO:0000313" key="19">
    <source>
        <dbReference type="Proteomes" id="UP001230035"/>
    </source>
</evidence>
<dbReference type="GO" id="GO:0016301">
    <property type="term" value="F:kinase activity"/>
    <property type="evidence" value="ECO:0007669"/>
    <property type="project" value="UniProtKB-KW"/>
</dbReference>
<evidence type="ECO:0000256" key="1">
    <source>
        <dbReference type="ARBA" id="ARBA00000085"/>
    </source>
</evidence>
<comment type="function">
    <text evidence="14">Member of the two-component regulatory system NreB/NreC involved in the control of dissimilatory nitrate/nitrite reduction in response to oxygen. NreB functions as a direct oxygen sensor histidine kinase which is autophosphorylated, in the absence of oxygen, probably at the conserved histidine residue, and transfers its phosphate group probably to a conserved aspartate residue of NreC. NreB/NreC activates the expression of the nitrate (narGHJI) and nitrite (nir) reductase operons, as well as the putative nitrate transporter gene narT.</text>
</comment>
<organism evidence="18 19">
    <name type="scientific">Flavobacterium sedimenticola</name>
    <dbReference type="NCBI Taxonomy" id="3043286"/>
    <lineage>
        <taxon>Bacteria</taxon>
        <taxon>Pseudomonadati</taxon>
        <taxon>Bacteroidota</taxon>
        <taxon>Flavobacteriia</taxon>
        <taxon>Flavobacteriales</taxon>
        <taxon>Flavobacteriaceae</taxon>
        <taxon>Flavobacterium</taxon>
    </lineage>
</organism>
<dbReference type="SMART" id="SM00387">
    <property type="entry name" value="HATPase_c"/>
    <property type="match status" value="1"/>
</dbReference>
<dbReference type="PROSITE" id="PS50109">
    <property type="entry name" value="HIS_KIN"/>
    <property type="match status" value="1"/>
</dbReference>
<evidence type="ECO:0000256" key="16">
    <source>
        <dbReference type="SAM" id="Phobius"/>
    </source>
</evidence>
<keyword evidence="13" id="KW-0411">Iron-sulfur</keyword>
<evidence type="ECO:0000259" key="17">
    <source>
        <dbReference type="PROSITE" id="PS50109"/>
    </source>
</evidence>
<keyword evidence="16" id="KW-0472">Membrane</keyword>
<dbReference type="Gene3D" id="1.20.5.1930">
    <property type="match status" value="1"/>
</dbReference>
<dbReference type="InterPro" id="IPR011712">
    <property type="entry name" value="Sig_transdc_His_kin_sub3_dim/P"/>
</dbReference>
<feature type="domain" description="Histidine kinase" evidence="17">
    <location>
        <begin position="480"/>
        <end position="663"/>
    </location>
</feature>
<dbReference type="InterPro" id="IPR050482">
    <property type="entry name" value="Sensor_HK_TwoCompSys"/>
</dbReference>
<evidence type="ECO:0000256" key="10">
    <source>
        <dbReference type="ARBA" id="ARBA00022777"/>
    </source>
</evidence>
<dbReference type="InterPro" id="IPR003594">
    <property type="entry name" value="HATPase_dom"/>
</dbReference>
<dbReference type="PANTHER" id="PTHR24421">
    <property type="entry name" value="NITRATE/NITRITE SENSOR PROTEIN NARX-RELATED"/>
    <property type="match status" value="1"/>
</dbReference>
<evidence type="ECO:0000256" key="14">
    <source>
        <dbReference type="ARBA" id="ARBA00024827"/>
    </source>
</evidence>
<keyword evidence="10 18" id="KW-0418">Kinase</keyword>
<dbReference type="Proteomes" id="UP001230035">
    <property type="component" value="Unassembled WGS sequence"/>
</dbReference>
<gene>
    <name evidence="18" type="ORF">QHT84_10715</name>
</gene>
<dbReference type="InterPro" id="IPR036890">
    <property type="entry name" value="HATPase_C_sf"/>
</dbReference>